<comment type="caution">
    <text evidence="3">The sequence shown here is derived from an EMBL/GenBank/DDBJ whole genome shotgun (WGS) entry which is preliminary data.</text>
</comment>
<reference evidence="3" key="1">
    <citation type="submission" date="2020-04" db="EMBL/GenBank/DDBJ databases">
        <title>Deep metagenomics examines the oral microbiome during advanced dental caries in children, revealing novel taxa and co-occurrences with host molecules.</title>
        <authorList>
            <person name="Baker J.L."/>
            <person name="Morton J.T."/>
            <person name="Dinis M."/>
            <person name="Alvarez R."/>
            <person name="Tran N.C."/>
            <person name="Knight R."/>
            <person name="Edlund A."/>
        </authorList>
    </citation>
    <scope>NUCLEOTIDE SEQUENCE</scope>
    <source>
        <strain evidence="3">JCVI_34_bin.1</strain>
    </source>
</reference>
<sequence>MRRTLLLCFALLCALVVSAQATGEDFVRSFYEKYLSEDSRIQDSALQMLTPRLAAKARRLRAEMNIDPFTLTKEITPEMRKSLCVGASENGWFVASFTNCLEDTLLMETICIPVYPEQIEGRWQLAYIATAWEEDLGKLISPLAAPKAIDESSPTKFVETFYQNYVTPFAAMDVDAPEQAKRLREKYLTKSLQKVFDSAAEAGEEPVLTHYDLILHGYDFDRSALKSISVKRWDDQEVCVRFVKMGDIETVYIIKVEKTPEDYRIADINELSDDGVPAVDDEPTI</sequence>
<proteinExistence type="predicted"/>
<evidence type="ECO:0000259" key="2">
    <source>
        <dbReference type="Pfam" id="PF12883"/>
    </source>
</evidence>
<organism evidence="3 4">
    <name type="scientific">Alloprevotella tannerae</name>
    <dbReference type="NCBI Taxonomy" id="76122"/>
    <lineage>
        <taxon>Bacteria</taxon>
        <taxon>Pseudomonadati</taxon>
        <taxon>Bacteroidota</taxon>
        <taxon>Bacteroidia</taxon>
        <taxon>Bacteroidales</taxon>
        <taxon>Prevotellaceae</taxon>
        <taxon>Alloprevotella</taxon>
    </lineage>
</organism>
<evidence type="ECO:0000313" key="4">
    <source>
        <dbReference type="Proteomes" id="UP000704068"/>
    </source>
</evidence>
<evidence type="ECO:0000256" key="1">
    <source>
        <dbReference type="SAM" id="SignalP"/>
    </source>
</evidence>
<name>A0A929RWG3_9BACT</name>
<dbReference type="InterPro" id="IPR024289">
    <property type="entry name" value="DUF3828"/>
</dbReference>
<dbReference type="EMBL" id="JABZGR010000001">
    <property type="protein sequence ID" value="MBF0969556.1"/>
    <property type="molecule type" value="Genomic_DNA"/>
</dbReference>
<dbReference type="Pfam" id="PF12883">
    <property type="entry name" value="DUF3828"/>
    <property type="match status" value="1"/>
</dbReference>
<dbReference type="AlphaFoldDB" id="A0A929RWG3"/>
<protein>
    <submittedName>
        <fullName evidence="3">DUF3828 domain-containing protein</fullName>
    </submittedName>
</protein>
<feature type="signal peptide" evidence="1">
    <location>
        <begin position="1"/>
        <end position="19"/>
    </location>
</feature>
<keyword evidence="1" id="KW-0732">Signal</keyword>
<dbReference type="RefSeq" id="WP_303762548.1">
    <property type="nucleotide sequence ID" value="NZ_JABZGR010000001.1"/>
</dbReference>
<gene>
    <name evidence="3" type="ORF">HXK21_00730</name>
</gene>
<evidence type="ECO:0000313" key="3">
    <source>
        <dbReference type="EMBL" id="MBF0969556.1"/>
    </source>
</evidence>
<dbReference type="Gene3D" id="3.10.450.50">
    <property type="match status" value="2"/>
</dbReference>
<accession>A0A929RWG3</accession>
<feature type="chain" id="PRO_5037518938" evidence="1">
    <location>
        <begin position="20"/>
        <end position="285"/>
    </location>
</feature>
<feature type="domain" description="DUF3828" evidence="2">
    <location>
        <begin position="154"/>
        <end position="242"/>
    </location>
</feature>
<dbReference type="Proteomes" id="UP000704068">
    <property type="component" value="Unassembled WGS sequence"/>
</dbReference>